<protein>
    <submittedName>
        <fullName evidence="1">Uncharacterized protein</fullName>
    </submittedName>
</protein>
<dbReference type="Pfam" id="PF07592">
    <property type="entry name" value="DDE_Tnp_ISAZ013"/>
    <property type="match status" value="1"/>
</dbReference>
<dbReference type="EMBL" id="SNRY01010999">
    <property type="protein sequence ID" value="KAA6305073.1"/>
    <property type="molecule type" value="Genomic_DNA"/>
</dbReference>
<sequence>MPNFNSALAVSFGRAPTGWAIRYNAFVRYEQKHCSSVDCKKKELIGNYKNQGGEWEEKKHTLEVKEYDFVANASGKAFLLLCSL</sequence>
<dbReference type="InterPro" id="IPR011518">
    <property type="entry name" value="Transposase_36"/>
</dbReference>
<organism evidence="1">
    <name type="scientific">termite gut metagenome</name>
    <dbReference type="NCBI Taxonomy" id="433724"/>
    <lineage>
        <taxon>unclassified sequences</taxon>
        <taxon>metagenomes</taxon>
        <taxon>organismal metagenomes</taxon>
    </lineage>
</organism>
<gene>
    <name evidence="1" type="ORF">EZS27_043276</name>
</gene>
<reference evidence="1" key="1">
    <citation type="submission" date="2019-03" db="EMBL/GenBank/DDBJ databases">
        <title>Single cell metagenomics reveals metabolic interactions within the superorganism composed of flagellate Streblomastix strix and complex community of Bacteroidetes bacteria on its surface.</title>
        <authorList>
            <person name="Treitli S.C."/>
            <person name="Kolisko M."/>
            <person name="Husnik F."/>
            <person name="Keeling P."/>
            <person name="Hampl V."/>
        </authorList>
    </citation>
    <scope>NUCLEOTIDE SEQUENCE</scope>
    <source>
        <strain evidence="1">STM</strain>
    </source>
</reference>
<comment type="caution">
    <text evidence="1">The sequence shown here is derived from an EMBL/GenBank/DDBJ whole genome shotgun (WGS) entry which is preliminary data.</text>
</comment>
<dbReference type="AlphaFoldDB" id="A0A5J4P981"/>
<proteinExistence type="predicted"/>
<accession>A0A5J4P981</accession>
<name>A0A5J4P981_9ZZZZ</name>
<evidence type="ECO:0000313" key="1">
    <source>
        <dbReference type="EMBL" id="KAA6305073.1"/>
    </source>
</evidence>